<name>A0A9N9AJ68_9GLOM</name>
<comment type="caution">
    <text evidence="1">The sequence shown here is derived from an EMBL/GenBank/DDBJ whole genome shotgun (WGS) entry which is preliminary data.</text>
</comment>
<evidence type="ECO:0000313" key="2">
    <source>
        <dbReference type="Proteomes" id="UP000789396"/>
    </source>
</evidence>
<keyword evidence="2" id="KW-1185">Reference proteome</keyword>
<gene>
    <name evidence="1" type="ORF">RFULGI_LOCUS3962</name>
</gene>
<accession>A0A9N9AJ68</accession>
<dbReference type="EMBL" id="CAJVPZ010003733">
    <property type="protein sequence ID" value="CAG8534948.1"/>
    <property type="molecule type" value="Genomic_DNA"/>
</dbReference>
<dbReference type="AlphaFoldDB" id="A0A9N9AJ68"/>
<sequence length="171" mass="20374">MTSANINQQIFVKFEQYDFDKDEDFQQSIEYYYFHKNYKEALRLSLEYIDFVESCNNKENNELNPNRLTSTRDMLEIAARSALRLGDIELAWKTSIPFVNSRYIREKNQIEESIKRLEHIDAQKAFSWLERHGEGETFGLNVDIIRWILTECKTNVSEVVEMDKERSVDQL</sequence>
<proteinExistence type="predicted"/>
<dbReference type="OrthoDB" id="2124108at2759"/>
<protein>
    <submittedName>
        <fullName evidence="1">15915_t:CDS:1</fullName>
    </submittedName>
</protein>
<evidence type="ECO:0000313" key="1">
    <source>
        <dbReference type="EMBL" id="CAG8534948.1"/>
    </source>
</evidence>
<dbReference type="Proteomes" id="UP000789396">
    <property type="component" value="Unassembled WGS sequence"/>
</dbReference>
<reference evidence="1" key="1">
    <citation type="submission" date="2021-06" db="EMBL/GenBank/DDBJ databases">
        <authorList>
            <person name="Kallberg Y."/>
            <person name="Tangrot J."/>
            <person name="Rosling A."/>
        </authorList>
    </citation>
    <scope>NUCLEOTIDE SEQUENCE</scope>
    <source>
        <strain evidence="1">IN212</strain>
    </source>
</reference>
<organism evidence="1 2">
    <name type="scientific">Racocetra fulgida</name>
    <dbReference type="NCBI Taxonomy" id="60492"/>
    <lineage>
        <taxon>Eukaryota</taxon>
        <taxon>Fungi</taxon>
        <taxon>Fungi incertae sedis</taxon>
        <taxon>Mucoromycota</taxon>
        <taxon>Glomeromycotina</taxon>
        <taxon>Glomeromycetes</taxon>
        <taxon>Diversisporales</taxon>
        <taxon>Gigasporaceae</taxon>
        <taxon>Racocetra</taxon>
    </lineage>
</organism>